<dbReference type="InterPro" id="IPR023091">
    <property type="entry name" value="MetalPrtase_cat_dom_sf_prd"/>
</dbReference>
<evidence type="ECO:0000256" key="6">
    <source>
        <dbReference type="ARBA" id="ARBA00022833"/>
    </source>
</evidence>
<dbReference type="PANTHER" id="PTHR46986:SF1">
    <property type="entry name" value="ENDORIBONUCLEASE YBEY, CHLOROPLASTIC"/>
    <property type="match status" value="1"/>
</dbReference>
<evidence type="ECO:0000256" key="4">
    <source>
        <dbReference type="ARBA" id="ARBA00022759"/>
    </source>
</evidence>
<comment type="subcellular location">
    <subcellularLocation>
        <location evidence="7">Cytoplasm</location>
    </subcellularLocation>
</comment>
<evidence type="ECO:0000256" key="2">
    <source>
        <dbReference type="ARBA" id="ARBA00022722"/>
    </source>
</evidence>
<dbReference type="InterPro" id="IPR002036">
    <property type="entry name" value="YbeY"/>
</dbReference>
<organism evidence="8 9">
    <name type="scientific">Candidatus Wolfebacteria bacterium CG_4_9_14_0_8_um_filter_39_46</name>
    <dbReference type="NCBI Taxonomy" id="1975064"/>
    <lineage>
        <taxon>Bacteria</taxon>
        <taxon>Candidatus Wolfeibacteriota</taxon>
    </lineage>
</organism>
<keyword evidence="7" id="KW-0963">Cytoplasm</keyword>
<dbReference type="EC" id="3.1.-.-" evidence="7"/>
<dbReference type="GO" id="GO:0006364">
    <property type="term" value="P:rRNA processing"/>
    <property type="evidence" value="ECO:0007669"/>
    <property type="project" value="UniProtKB-UniRule"/>
</dbReference>
<dbReference type="InterPro" id="IPR020549">
    <property type="entry name" value="YbeY_CS"/>
</dbReference>
<dbReference type="Pfam" id="PF02130">
    <property type="entry name" value="YbeY"/>
    <property type="match status" value="1"/>
</dbReference>
<sequence>MNKVSVTSLDKKCKKFEKKIKFAALKILKILKKTNVLVEIYLINNQKMRFLNKKFRGKNKTTTILSFEESRNFILPPSKYKKIGEIYLNEETRDKKQETRLLVHGLLHLFGYNHQEKNDRIRMDKKEKFLCTLLP</sequence>
<proteinExistence type="inferred from homology"/>
<evidence type="ECO:0000313" key="8">
    <source>
        <dbReference type="EMBL" id="PJB83207.1"/>
    </source>
</evidence>
<dbReference type="SUPFAM" id="SSF55486">
    <property type="entry name" value="Metalloproteases ('zincins'), catalytic domain"/>
    <property type="match status" value="1"/>
</dbReference>
<keyword evidence="6 7" id="KW-0862">Zinc</keyword>
<keyword evidence="2 7" id="KW-0540">Nuclease</keyword>
<name>A0A2M8D7V6_9BACT</name>
<keyword evidence="7" id="KW-0698">rRNA processing</keyword>
<comment type="caution">
    <text evidence="8">The sequence shown here is derived from an EMBL/GenBank/DDBJ whole genome shotgun (WGS) entry which is preliminary data.</text>
</comment>
<evidence type="ECO:0000256" key="3">
    <source>
        <dbReference type="ARBA" id="ARBA00022723"/>
    </source>
</evidence>
<dbReference type="EMBL" id="PFTL01000042">
    <property type="protein sequence ID" value="PJB83207.1"/>
    <property type="molecule type" value="Genomic_DNA"/>
</dbReference>
<dbReference type="GO" id="GO:0004222">
    <property type="term" value="F:metalloendopeptidase activity"/>
    <property type="evidence" value="ECO:0007669"/>
    <property type="project" value="InterPro"/>
</dbReference>
<dbReference type="Gene3D" id="3.40.390.30">
    <property type="entry name" value="Metalloproteases ('zincins'), catalytic domain"/>
    <property type="match status" value="1"/>
</dbReference>
<keyword evidence="3 7" id="KW-0479">Metal-binding</keyword>
<comment type="similarity">
    <text evidence="1 7">Belongs to the endoribonuclease YbeY family.</text>
</comment>
<dbReference type="NCBIfam" id="TIGR00043">
    <property type="entry name" value="rRNA maturation RNase YbeY"/>
    <property type="match status" value="1"/>
</dbReference>
<comment type="function">
    <text evidence="7">Single strand-specific metallo-endoribonuclease involved in late-stage 70S ribosome quality control and in maturation of the 3' terminus of the 16S rRNA.</text>
</comment>
<dbReference type="Proteomes" id="UP000230577">
    <property type="component" value="Unassembled WGS sequence"/>
</dbReference>
<keyword evidence="4 7" id="KW-0255">Endonuclease</keyword>
<comment type="cofactor">
    <cofactor evidence="7">
        <name>Zn(2+)</name>
        <dbReference type="ChEBI" id="CHEBI:29105"/>
    </cofactor>
    <text evidence="7">Binds 1 zinc ion.</text>
</comment>
<dbReference type="GO" id="GO:0005737">
    <property type="term" value="C:cytoplasm"/>
    <property type="evidence" value="ECO:0007669"/>
    <property type="project" value="UniProtKB-SubCell"/>
</dbReference>
<feature type="binding site" evidence="7">
    <location>
        <position position="108"/>
    </location>
    <ligand>
        <name>Zn(2+)</name>
        <dbReference type="ChEBI" id="CHEBI:29105"/>
        <note>catalytic</note>
    </ligand>
</feature>
<reference evidence="9" key="1">
    <citation type="submission" date="2017-09" db="EMBL/GenBank/DDBJ databases">
        <title>Depth-based differentiation of microbial function through sediment-hosted aquifers and enrichment of novel symbionts in the deep terrestrial subsurface.</title>
        <authorList>
            <person name="Probst A.J."/>
            <person name="Ladd B."/>
            <person name="Jarett J.K."/>
            <person name="Geller-Mcgrath D.E."/>
            <person name="Sieber C.M.K."/>
            <person name="Emerson J.B."/>
            <person name="Anantharaman K."/>
            <person name="Thomas B.C."/>
            <person name="Malmstrom R."/>
            <person name="Stieglmeier M."/>
            <person name="Klingl A."/>
            <person name="Woyke T."/>
            <person name="Ryan C.M."/>
            <person name="Banfield J.F."/>
        </authorList>
    </citation>
    <scope>NUCLEOTIDE SEQUENCE [LARGE SCALE GENOMIC DNA]</scope>
</reference>
<evidence type="ECO:0000313" key="9">
    <source>
        <dbReference type="Proteomes" id="UP000230577"/>
    </source>
</evidence>
<dbReference type="HAMAP" id="MF_00009">
    <property type="entry name" value="Endoribonucl_YbeY"/>
    <property type="match status" value="1"/>
</dbReference>
<dbReference type="GO" id="GO:0008270">
    <property type="term" value="F:zinc ion binding"/>
    <property type="evidence" value="ECO:0007669"/>
    <property type="project" value="UniProtKB-UniRule"/>
</dbReference>
<evidence type="ECO:0000256" key="7">
    <source>
        <dbReference type="HAMAP-Rule" id="MF_00009"/>
    </source>
</evidence>
<keyword evidence="5 7" id="KW-0378">Hydrolase</keyword>
<evidence type="ECO:0000256" key="5">
    <source>
        <dbReference type="ARBA" id="ARBA00022801"/>
    </source>
</evidence>
<dbReference type="GO" id="GO:0004521">
    <property type="term" value="F:RNA endonuclease activity"/>
    <property type="evidence" value="ECO:0007669"/>
    <property type="project" value="UniProtKB-UniRule"/>
</dbReference>
<accession>A0A2M8D7V6</accession>
<feature type="binding site" evidence="7">
    <location>
        <position position="104"/>
    </location>
    <ligand>
        <name>Zn(2+)</name>
        <dbReference type="ChEBI" id="CHEBI:29105"/>
        <note>catalytic</note>
    </ligand>
</feature>
<dbReference type="PANTHER" id="PTHR46986">
    <property type="entry name" value="ENDORIBONUCLEASE YBEY, CHLOROPLASTIC"/>
    <property type="match status" value="1"/>
</dbReference>
<evidence type="ECO:0000256" key="1">
    <source>
        <dbReference type="ARBA" id="ARBA00010875"/>
    </source>
</evidence>
<dbReference type="AlphaFoldDB" id="A0A2M8D7V6"/>
<feature type="binding site" evidence="7">
    <location>
        <position position="114"/>
    </location>
    <ligand>
        <name>Zn(2+)</name>
        <dbReference type="ChEBI" id="CHEBI:29105"/>
        <note>catalytic</note>
    </ligand>
</feature>
<protein>
    <recommendedName>
        <fullName evidence="7">Endoribonuclease YbeY</fullName>
        <ecNumber evidence="7">3.1.-.-</ecNumber>
    </recommendedName>
</protein>
<gene>
    <name evidence="7 8" type="primary">ybeY</name>
    <name evidence="8" type="ORF">CO087_02280</name>
</gene>
<keyword evidence="7" id="KW-0690">Ribosome biogenesis</keyword>
<dbReference type="PROSITE" id="PS01306">
    <property type="entry name" value="UPF0054"/>
    <property type="match status" value="1"/>
</dbReference>